<name>A0AB39XLH8_9BRAD</name>
<evidence type="ECO:0000256" key="2">
    <source>
        <dbReference type="ARBA" id="ARBA00022676"/>
    </source>
</evidence>
<comment type="similarity">
    <text evidence="1">Belongs to the glycosyltransferase group 1 family. Glycosyltransferase 4 subfamily.</text>
</comment>
<keyword evidence="3 6" id="KW-0808">Transferase</keyword>
<evidence type="ECO:0000259" key="4">
    <source>
        <dbReference type="Pfam" id="PF00534"/>
    </source>
</evidence>
<protein>
    <submittedName>
        <fullName evidence="6">Glycosyltransferase family 4 protein</fullName>
        <ecNumber evidence="6">2.4.-.-</ecNumber>
    </submittedName>
</protein>
<evidence type="ECO:0000313" key="6">
    <source>
        <dbReference type="EMBL" id="XDV58045.1"/>
    </source>
</evidence>
<reference evidence="6" key="1">
    <citation type="submission" date="2024-08" db="EMBL/GenBank/DDBJ databases">
        <authorList>
            <person name="Chaddad Z."/>
            <person name="Lamrabet M."/>
            <person name="Bouhnik O."/>
            <person name="Alami S."/>
            <person name="Wipf D."/>
            <person name="Courty P.E."/>
            <person name="Missbah El Idrissi M."/>
        </authorList>
    </citation>
    <scope>NUCLEOTIDE SEQUENCE</scope>
    <source>
        <strain evidence="6">LLZ17</strain>
    </source>
</reference>
<dbReference type="PROSITE" id="PS51257">
    <property type="entry name" value="PROKAR_LIPOPROTEIN"/>
    <property type="match status" value="1"/>
</dbReference>
<sequence length="403" mass="44024">MRVLYIHMTGAFAGGCRSLYEVVRALPAGAVEPVFVAPRGSIHAFLSRLGEMIETAGISQFDNTRYGYYRGLRWLVLLREIAFVPSTIAGLLRARRQWKSVDLIHINEITGLLPWLLARCLFEVPVVVHVRSVVRDDRKSLRTSWISRMLRDRASAVIAIDENVRASLPPDLQVDVIHNSLSLDPPEKSAATLAYQLKLRPEAFKVGFVGNLLRVKGIFELIEAARLTRDRGLNLEFLIVGGDASGSDSLMARILNRLGIGQDVGTEVKAKIEEYGLADRVHMVGFMANIAQAYACMDVLCFPSHYDAPGRPIFEAAFLGVPSIAAVRKPLADTLVHGVTGLAVPPHDAEALADAIAKVASDRALAARMGEAAYQMAVSNFQAVKNAAKLLDVYKRVTGASRA</sequence>
<dbReference type="EC" id="2.4.-.-" evidence="6"/>
<proteinExistence type="inferred from homology"/>
<dbReference type="SUPFAM" id="SSF53756">
    <property type="entry name" value="UDP-Glycosyltransferase/glycogen phosphorylase"/>
    <property type="match status" value="1"/>
</dbReference>
<dbReference type="RefSeq" id="WP_369722517.1">
    <property type="nucleotide sequence ID" value="NZ_CP165734.1"/>
</dbReference>
<dbReference type="AlphaFoldDB" id="A0AB39XLH8"/>
<organism evidence="6">
    <name type="scientific">Bradyrhizobium sp. LLZ17</name>
    <dbReference type="NCBI Taxonomy" id="3239388"/>
    <lineage>
        <taxon>Bacteria</taxon>
        <taxon>Pseudomonadati</taxon>
        <taxon>Pseudomonadota</taxon>
        <taxon>Alphaproteobacteria</taxon>
        <taxon>Hyphomicrobiales</taxon>
        <taxon>Nitrobacteraceae</taxon>
        <taxon>Bradyrhizobium</taxon>
    </lineage>
</organism>
<dbReference type="Pfam" id="PF00534">
    <property type="entry name" value="Glycos_transf_1"/>
    <property type="match status" value="1"/>
</dbReference>
<dbReference type="EMBL" id="CP165734">
    <property type="protein sequence ID" value="XDV58045.1"/>
    <property type="molecule type" value="Genomic_DNA"/>
</dbReference>
<evidence type="ECO:0000256" key="1">
    <source>
        <dbReference type="ARBA" id="ARBA00009481"/>
    </source>
</evidence>
<dbReference type="Pfam" id="PF13439">
    <property type="entry name" value="Glyco_transf_4"/>
    <property type="match status" value="1"/>
</dbReference>
<feature type="domain" description="Glycosyltransferase subfamily 4-like N-terminal" evidence="5">
    <location>
        <begin position="15"/>
        <end position="180"/>
    </location>
</feature>
<evidence type="ECO:0000259" key="5">
    <source>
        <dbReference type="Pfam" id="PF13439"/>
    </source>
</evidence>
<dbReference type="CDD" id="cd03801">
    <property type="entry name" value="GT4_PimA-like"/>
    <property type="match status" value="1"/>
</dbReference>
<keyword evidence="2 6" id="KW-0328">Glycosyltransferase</keyword>
<gene>
    <name evidence="6" type="ORF">AB8Z38_00240</name>
</gene>
<accession>A0AB39XLH8</accession>
<feature type="domain" description="Glycosyl transferase family 1" evidence="4">
    <location>
        <begin position="198"/>
        <end position="376"/>
    </location>
</feature>
<dbReference type="InterPro" id="IPR028098">
    <property type="entry name" value="Glyco_trans_4-like_N"/>
</dbReference>
<dbReference type="Gene3D" id="3.40.50.2000">
    <property type="entry name" value="Glycogen Phosphorylase B"/>
    <property type="match status" value="2"/>
</dbReference>
<dbReference type="PANTHER" id="PTHR12526">
    <property type="entry name" value="GLYCOSYLTRANSFERASE"/>
    <property type="match status" value="1"/>
</dbReference>
<dbReference type="GO" id="GO:0016757">
    <property type="term" value="F:glycosyltransferase activity"/>
    <property type="evidence" value="ECO:0007669"/>
    <property type="project" value="UniProtKB-KW"/>
</dbReference>
<dbReference type="PANTHER" id="PTHR12526:SF640">
    <property type="entry name" value="COLANIC ACID BIOSYNTHESIS GLYCOSYLTRANSFERASE WCAL-RELATED"/>
    <property type="match status" value="1"/>
</dbReference>
<evidence type="ECO:0000256" key="3">
    <source>
        <dbReference type="ARBA" id="ARBA00022679"/>
    </source>
</evidence>
<dbReference type="InterPro" id="IPR001296">
    <property type="entry name" value="Glyco_trans_1"/>
</dbReference>